<name>A0A453ID75_AEGTS</name>
<reference evidence="2" key="2">
    <citation type="journal article" date="2017" name="Nat. Plants">
        <title>The Aegilops tauschii genome reveals multiple impacts of transposons.</title>
        <authorList>
            <person name="Zhao G."/>
            <person name="Zou C."/>
            <person name="Li K."/>
            <person name="Wang K."/>
            <person name="Li T."/>
            <person name="Gao L."/>
            <person name="Zhang X."/>
            <person name="Wang H."/>
            <person name="Yang Z."/>
            <person name="Liu X."/>
            <person name="Jiang W."/>
            <person name="Mao L."/>
            <person name="Kong X."/>
            <person name="Jiao Y."/>
            <person name="Jia J."/>
        </authorList>
    </citation>
    <scope>NUCLEOTIDE SEQUENCE [LARGE SCALE GENOMIC DNA]</scope>
    <source>
        <strain evidence="2">cv. AL8/78</strain>
    </source>
</reference>
<reference evidence="1" key="3">
    <citation type="journal article" date="2017" name="Nature">
        <title>Genome sequence of the progenitor of the wheat D genome Aegilops tauschii.</title>
        <authorList>
            <person name="Luo M.C."/>
            <person name="Gu Y.Q."/>
            <person name="Puiu D."/>
            <person name="Wang H."/>
            <person name="Twardziok S.O."/>
            <person name="Deal K.R."/>
            <person name="Huo N."/>
            <person name="Zhu T."/>
            <person name="Wang L."/>
            <person name="Wang Y."/>
            <person name="McGuire P.E."/>
            <person name="Liu S."/>
            <person name="Long H."/>
            <person name="Ramasamy R.K."/>
            <person name="Rodriguez J.C."/>
            <person name="Van S.L."/>
            <person name="Yuan L."/>
            <person name="Wang Z."/>
            <person name="Xia Z."/>
            <person name="Xiao L."/>
            <person name="Anderson O.D."/>
            <person name="Ouyang S."/>
            <person name="Liang Y."/>
            <person name="Zimin A.V."/>
            <person name="Pertea G."/>
            <person name="Qi P."/>
            <person name="Bennetzen J.L."/>
            <person name="Dai X."/>
            <person name="Dawson M.W."/>
            <person name="Muller H.G."/>
            <person name="Kugler K."/>
            <person name="Rivarola-Duarte L."/>
            <person name="Spannagl M."/>
            <person name="Mayer K.F.X."/>
            <person name="Lu F.H."/>
            <person name="Bevan M.W."/>
            <person name="Leroy P."/>
            <person name="Li P."/>
            <person name="You F.M."/>
            <person name="Sun Q."/>
            <person name="Liu Z."/>
            <person name="Lyons E."/>
            <person name="Wicker T."/>
            <person name="Salzberg S.L."/>
            <person name="Devos K.M."/>
            <person name="Dvorak J."/>
        </authorList>
    </citation>
    <scope>NUCLEOTIDE SEQUENCE [LARGE SCALE GENOMIC DNA]</scope>
    <source>
        <strain evidence="1">cv. AL8/78</strain>
    </source>
</reference>
<reference evidence="1" key="4">
    <citation type="submission" date="2019-03" db="UniProtKB">
        <authorList>
            <consortium name="EnsemblPlants"/>
        </authorList>
    </citation>
    <scope>IDENTIFICATION</scope>
</reference>
<dbReference type="EnsemblPlants" id="AET4Gv20524800.8">
    <property type="protein sequence ID" value="AET4Gv20524800.8"/>
    <property type="gene ID" value="AET4Gv20524800"/>
</dbReference>
<dbReference type="Proteomes" id="UP000015105">
    <property type="component" value="Chromosome 4D"/>
</dbReference>
<reference evidence="1" key="5">
    <citation type="journal article" date="2021" name="G3 (Bethesda)">
        <title>Aegilops tauschii genome assembly Aet v5.0 features greater sequence contiguity and improved annotation.</title>
        <authorList>
            <person name="Wang L."/>
            <person name="Zhu T."/>
            <person name="Rodriguez J.C."/>
            <person name="Deal K.R."/>
            <person name="Dubcovsky J."/>
            <person name="McGuire P.E."/>
            <person name="Lux T."/>
            <person name="Spannagl M."/>
            <person name="Mayer K.F.X."/>
            <person name="Baldrich P."/>
            <person name="Meyers B.C."/>
            <person name="Huo N."/>
            <person name="Gu Y.Q."/>
            <person name="Zhou H."/>
            <person name="Devos K.M."/>
            <person name="Bennetzen J.L."/>
            <person name="Unver T."/>
            <person name="Budak H."/>
            <person name="Gulick P.J."/>
            <person name="Galiba G."/>
            <person name="Kalapos B."/>
            <person name="Nelson D.R."/>
            <person name="Li P."/>
            <person name="You F.M."/>
            <person name="Luo M.C."/>
            <person name="Dvorak J."/>
        </authorList>
    </citation>
    <scope>NUCLEOTIDE SEQUENCE [LARGE SCALE GENOMIC DNA]</scope>
    <source>
        <strain evidence="1">cv. AL8/78</strain>
    </source>
</reference>
<evidence type="ECO:0000313" key="1">
    <source>
        <dbReference type="EnsemblPlants" id="AET4Gv20524800.8"/>
    </source>
</evidence>
<evidence type="ECO:0000313" key="2">
    <source>
        <dbReference type="Proteomes" id="UP000015105"/>
    </source>
</evidence>
<sequence>MRCSHSFAAHLEAEIQMCHGDQAKPLFWVVFGRCFPAERSFKLQPSLVRGGCYSYVIMLALLYSLAHSKATCQLERLCDLPSPGAQQVAWGQQSV</sequence>
<proteinExistence type="predicted"/>
<reference evidence="2" key="1">
    <citation type="journal article" date="2014" name="Science">
        <title>Ancient hybridizations among the ancestral genomes of bread wheat.</title>
        <authorList>
            <consortium name="International Wheat Genome Sequencing Consortium,"/>
            <person name="Marcussen T."/>
            <person name="Sandve S.R."/>
            <person name="Heier L."/>
            <person name="Spannagl M."/>
            <person name="Pfeifer M."/>
            <person name="Jakobsen K.S."/>
            <person name="Wulff B.B."/>
            <person name="Steuernagel B."/>
            <person name="Mayer K.F."/>
            <person name="Olsen O.A."/>
        </authorList>
    </citation>
    <scope>NUCLEOTIDE SEQUENCE [LARGE SCALE GENOMIC DNA]</scope>
    <source>
        <strain evidence="2">cv. AL8/78</strain>
    </source>
</reference>
<organism evidence="1 2">
    <name type="scientific">Aegilops tauschii subsp. strangulata</name>
    <name type="common">Goatgrass</name>
    <dbReference type="NCBI Taxonomy" id="200361"/>
    <lineage>
        <taxon>Eukaryota</taxon>
        <taxon>Viridiplantae</taxon>
        <taxon>Streptophyta</taxon>
        <taxon>Embryophyta</taxon>
        <taxon>Tracheophyta</taxon>
        <taxon>Spermatophyta</taxon>
        <taxon>Magnoliopsida</taxon>
        <taxon>Liliopsida</taxon>
        <taxon>Poales</taxon>
        <taxon>Poaceae</taxon>
        <taxon>BOP clade</taxon>
        <taxon>Pooideae</taxon>
        <taxon>Triticodae</taxon>
        <taxon>Triticeae</taxon>
        <taxon>Triticinae</taxon>
        <taxon>Aegilops</taxon>
    </lineage>
</organism>
<protein>
    <submittedName>
        <fullName evidence="1">Uncharacterized protein</fullName>
    </submittedName>
</protein>
<dbReference type="AlphaFoldDB" id="A0A453ID75"/>
<accession>A0A453ID75</accession>
<keyword evidence="2" id="KW-1185">Reference proteome</keyword>
<dbReference type="Gramene" id="AET4Gv20524800.8">
    <property type="protein sequence ID" value="AET4Gv20524800.8"/>
    <property type="gene ID" value="AET4Gv20524800"/>
</dbReference>